<name>A0A4C1ZFB4_EUMVA</name>
<proteinExistence type="predicted"/>
<accession>A0A4C1ZFB4</accession>
<evidence type="ECO:0000256" key="1">
    <source>
        <dbReference type="SAM" id="MobiDB-lite"/>
    </source>
</evidence>
<dbReference type="EMBL" id="BGZK01001866">
    <property type="protein sequence ID" value="GBP87521.1"/>
    <property type="molecule type" value="Genomic_DNA"/>
</dbReference>
<dbReference type="Proteomes" id="UP000299102">
    <property type="component" value="Unassembled WGS sequence"/>
</dbReference>
<organism evidence="2 3">
    <name type="scientific">Eumeta variegata</name>
    <name type="common">Bagworm moth</name>
    <name type="synonym">Eumeta japonica</name>
    <dbReference type="NCBI Taxonomy" id="151549"/>
    <lineage>
        <taxon>Eukaryota</taxon>
        <taxon>Metazoa</taxon>
        <taxon>Ecdysozoa</taxon>
        <taxon>Arthropoda</taxon>
        <taxon>Hexapoda</taxon>
        <taxon>Insecta</taxon>
        <taxon>Pterygota</taxon>
        <taxon>Neoptera</taxon>
        <taxon>Endopterygota</taxon>
        <taxon>Lepidoptera</taxon>
        <taxon>Glossata</taxon>
        <taxon>Ditrysia</taxon>
        <taxon>Tineoidea</taxon>
        <taxon>Psychidae</taxon>
        <taxon>Oiketicinae</taxon>
        <taxon>Eumeta</taxon>
    </lineage>
</organism>
<dbReference type="AlphaFoldDB" id="A0A4C1ZFB4"/>
<gene>
    <name evidence="2" type="ORF">EVAR_86558_1</name>
</gene>
<protein>
    <submittedName>
        <fullName evidence="2">Uncharacterized protein</fullName>
    </submittedName>
</protein>
<reference evidence="2 3" key="1">
    <citation type="journal article" date="2019" name="Commun. Biol.">
        <title>The bagworm genome reveals a unique fibroin gene that provides high tensile strength.</title>
        <authorList>
            <person name="Kono N."/>
            <person name="Nakamura H."/>
            <person name="Ohtoshi R."/>
            <person name="Tomita M."/>
            <person name="Numata K."/>
            <person name="Arakawa K."/>
        </authorList>
    </citation>
    <scope>NUCLEOTIDE SEQUENCE [LARGE SCALE GENOMIC DNA]</scope>
</reference>
<keyword evidence="3" id="KW-1185">Reference proteome</keyword>
<sequence length="84" mass="9427">MSTKSQSRMKKLQHLTSRGTKPRLRTLQSRDGETPLRVQTDLSEAGSVKAIPTRKLVRRSNSDGAQHKKSQNGSKQAAPRHHKK</sequence>
<comment type="caution">
    <text evidence="2">The sequence shown here is derived from an EMBL/GenBank/DDBJ whole genome shotgun (WGS) entry which is preliminary data.</text>
</comment>
<evidence type="ECO:0000313" key="2">
    <source>
        <dbReference type="EMBL" id="GBP87521.1"/>
    </source>
</evidence>
<evidence type="ECO:0000313" key="3">
    <source>
        <dbReference type="Proteomes" id="UP000299102"/>
    </source>
</evidence>
<feature type="region of interest" description="Disordered" evidence="1">
    <location>
        <begin position="1"/>
        <end position="84"/>
    </location>
</feature>